<dbReference type="PANTHER" id="PTHR42732:SF1">
    <property type="entry name" value="BETA-MANNOSIDASE"/>
    <property type="match status" value="1"/>
</dbReference>
<dbReference type="GeneID" id="92927813"/>
<dbReference type="InterPro" id="IPR017853">
    <property type="entry name" value="GH"/>
</dbReference>
<dbReference type="PRINTS" id="PR00132">
    <property type="entry name" value="GLHYDRLASE2"/>
</dbReference>
<dbReference type="SUPFAM" id="SSF49303">
    <property type="entry name" value="beta-Galactosidase/glucuronidase domain"/>
    <property type="match status" value="1"/>
</dbReference>
<dbReference type="InterPro" id="IPR006104">
    <property type="entry name" value="Glyco_hydro_2_N"/>
</dbReference>
<evidence type="ECO:0000256" key="1">
    <source>
        <dbReference type="ARBA" id="ARBA00007401"/>
    </source>
</evidence>
<evidence type="ECO:0000259" key="7">
    <source>
        <dbReference type="Pfam" id="PF02837"/>
    </source>
</evidence>
<reference evidence="8 9" key="1">
    <citation type="submission" date="2018-10" db="EMBL/GenBank/DDBJ databases">
        <title>Genomic Encyclopedia of Archaeal and Bacterial Type Strains, Phase II (KMG-II): from individual species to whole genera.</title>
        <authorList>
            <person name="Goeker M."/>
        </authorList>
    </citation>
    <scope>NUCLEOTIDE SEQUENCE [LARGE SCALE GENOMIC DNA]</scope>
    <source>
        <strain evidence="8 9">NSB1</strain>
    </source>
</reference>
<dbReference type="Gene3D" id="2.60.120.260">
    <property type="entry name" value="Galactose-binding domain-like"/>
    <property type="match status" value="1"/>
</dbReference>
<feature type="domain" description="Glycoside hydrolase family 2 immunoglobulin-like beta-sandwich" evidence="5">
    <location>
        <begin position="235"/>
        <end position="361"/>
    </location>
</feature>
<accession>A0A495VIY0</accession>
<protein>
    <submittedName>
        <fullName evidence="8">Beta-galactosidase</fullName>
    </submittedName>
</protein>
<feature type="signal peptide" evidence="4">
    <location>
        <begin position="1"/>
        <end position="21"/>
    </location>
</feature>
<dbReference type="Gene3D" id="3.20.20.80">
    <property type="entry name" value="Glycosidases"/>
    <property type="match status" value="1"/>
</dbReference>
<dbReference type="Pfam" id="PF02837">
    <property type="entry name" value="Glyco_hydro_2_N"/>
    <property type="match status" value="1"/>
</dbReference>
<dbReference type="InterPro" id="IPR006101">
    <property type="entry name" value="Glyco_hydro_2"/>
</dbReference>
<feature type="domain" description="Glycoside hydrolase family 2 catalytic" evidence="6">
    <location>
        <begin position="364"/>
        <end position="484"/>
    </location>
</feature>
<dbReference type="Proteomes" id="UP000269493">
    <property type="component" value="Unassembled WGS sequence"/>
</dbReference>
<dbReference type="PANTHER" id="PTHR42732">
    <property type="entry name" value="BETA-GALACTOSIDASE"/>
    <property type="match status" value="1"/>
</dbReference>
<evidence type="ECO:0000256" key="2">
    <source>
        <dbReference type="ARBA" id="ARBA00022801"/>
    </source>
</evidence>
<dbReference type="Pfam" id="PF00703">
    <property type="entry name" value="Glyco_hydro_2"/>
    <property type="match status" value="1"/>
</dbReference>
<dbReference type="SUPFAM" id="SSF51445">
    <property type="entry name" value="(Trans)glycosidases"/>
    <property type="match status" value="1"/>
</dbReference>
<dbReference type="GO" id="GO:0005975">
    <property type="term" value="P:carbohydrate metabolic process"/>
    <property type="evidence" value="ECO:0007669"/>
    <property type="project" value="InterPro"/>
</dbReference>
<comment type="similarity">
    <text evidence="1">Belongs to the glycosyl hydrolase 2 family.</text>
</comment>
<evidence type="ECO:0000313" key="9">
    <source>
        <dbReference type="Proteomes" id="UP000269493"/>
    </source>
</evidence>
<dbReference type="Pfam" id="PF02836">
    <property type="entry name" value="Glyco_hydro_2_C"/>
    <property type="match status" value="1"/>
</dbReference>
<sequence length="1118" mass="123639">MKQHSFLTALCLLFAAVPITGQTIKSSMEFAPSEHWVKPVEKPYREEICLNGTWAFAPVQLPVGFKEGETPAPALPGVNEVRFSKTPIRIPSPWNVNSFADKNGLGGDHRTYPSYPKEWESIKMGWLQKKFTVPASWKGKRIQIHFEAVAGKTDIYVNGKAVGDNFDIFMPFDIDITDAVKFGQENTLNVGIQKSSLFDDRKSPLGRRTYQGGSFWGQHIAGIWQDVYLVALPQTRVADVYIQPIVNKNTLEVEVTLRNDENKSVEVNISAAAYPWISKAGKTVLTAANPSSQLGSQAALQMPTQKVTIPAGKEIKTTLKTTVDNKLKLWSPSSPNLYGLVVRTSVNGKTNDSKYTRFGWRQTELKDGKFWLNGKPFVLKGDSWHYMGIPQMTRRYPWAWYTALRDANCNAVRLHAQPFPSFYLDVADEMGILVLDESAMWASDGGQKLGSEEFWKCSEEHMKQLVLRDRNHPSVFGWSVSNEIMPIIRGVMRNAPGLEDNLVKHFKIWSDICFKYDPSRAWASADGEDDGRGLLPFYMVHYGGEGAMKRAYESGKPWGVGEACNAYYGTPEQVSNAAKDGGRAYRSFEGRMESVAVDAYNSLANQRKYNASYRSVFNLIWYGLQPLPLGLKDQTKAPTLKDGIAFTSFVEGKPGVQPERIGPYSTTVNPGYDPSLPLYKTWPMFDAIKAANAEPMQPCKWVVKNVTPAKAANVKKVKSIKILPENGKLSSELFRTGIPVKKMDTETVPELLIIDGANIPANATSVMQKVYAKGGTVVVWGADPKKVNELNKILPSPVVITDRKATSLVFGTPDDITSGLTEADLYFSELHPAEFTTVGLGGSLVKNSTTLLKACDTDWTKWNKQPEYAKTGMILRTEKESKPEGVVMLKKKMGQGNLVVTTIPAAPRGAKAEKAVRALLTNMGIELGSGSDSGKPLLKSGEIVRVLMSGSYPVASVKEAGKVNRVDLSKADGIKENTMLDGKAWKKYHSQSGLIDFKQAKLDGPTQNAETYMSFWVFSPRPLDDLLIEPNMPVVDLEVAADDAVQVWLNGKMIISNLREGPIEGGKAVSKGLPLHQGWNHFLIKAIQGGGGWFFNGRLICNQPDYLAEEMDSVLEKP</sequence>
<feature type="chain" id="PRO_5019824282" evidence="4">
    <location>
        <begin position="22"/>
        <end position="1118"/>
    </location>
</feature>
<dbReference type="InterPro" id="IPR051913">
    <property type="entry name" value="GH2_Domain-Containing"/>
</dbReference>
<keyword evidence="3" id="KW-0326">Glycosidase</keyword>
<name>A0A495VIY0_9BACT</name>
<organism evidence="8 9">
    <name type="scientific">Coprobacter fastidiosus NSB1 = JCM 33896</name>
    <dbReference type="NCBI Taxonomy" id="1349822"/>
    <lineage>
        <taxon>Bacteria</taxon>
        <taxon>Pseudomonadati</taxon>
        <taxon>Bacteroidota</taxon>
        <taxon>Bacteroidia</taxon>
        <taxon>Bacteroidales</taxon>
        <taxon>Barnesiellaceae</taxon>
        <taxon>Coprobacter</taxon>
    </lineage>
</organism>
<dbReference type="InterPro" id="IPR006102">
    <property type="entry name" value="Ig-like_GH2"/>
</dbReference>
<evidence type="ECO:0000259" key="5">
    <source>
        <dbReference type="Pfam" id="PF00703"/>
    </source>
</evidence>
<evidence type="ECO:0000256" key="4">
    <source>
        <dbReference type="SAM" id="SignalP"/>
    </source>
</evidence>
<dbReference type="GO" id="GO:0004553">
    <property type="term" value="F:hydrolase activity, hydrolyzing O-glycosyl compounds"/>
    <property type="evidence" value="ECO:0007669"/>
    <property type="project" value="InterPro"/>
</dbReference>
<evidence type="ECO:0000259" key="6">
    <source>
        <dbReference type="Pfam" id="PF02836"/>
    </source>
</evidence>
<keyword evidence="4" id="KW-0732">Signal</keyword>
<keyword evidence="2" id="KW-0378">Hydrolase</keyword>
<keyword evidence="9" id="KW-1185">Reference proteome</keyword>
<proteinExistence type="inferred from homology"/>
<comment type="caution">
    <text evidence="8">The sequence shown here is derived from an EMBL/GenBank/DDBJ whole genome shotgun (WGS) entry which is preliminary data.</text>
</comment>
<dbReference type="EMBL" id="RBXN01000012">
    <property type="protein sequence ID" value="RKT49341.1"/>
    <property type="molecule type" value="Genomic_DNA"/>
</dbReference>
<dbReference type="InterPro" id="IPR013783">
    <property type="entry name" value="Ig-like_fold"/>
</dbReference>
<dbReference type="AlphaFoldDB" id="A0A495VIY0"/>
<dbReference type="InterPro" id="IPR006103">
    <property type="entry name" value="Glyco_hydro_2_cat"/>
</dbReference>
<dbReference type="OrthoDB" id="9801077at2"/>
<evidence type="ECO:0000313" key="8">
    <source>
        <dbReference type="EMBL" id="RKT49341.1"/>
    </source>
</evidence>
<dbReference type="InterPro" id="IPR008979">
    <property type="entry name" value="Galactose-bd-like_sf"/>
</dbReference>
<feature type="domain" description="Glycosyl hydrolases family 2 sugar binding" evidence="7">
    <location>
        <begin position="50"/>
        <end position="233"/>
    </location>
</feature>
<gene>
    <name evidence="8" type="ORF">BC742_2700</name>
</gene>
<dbReference type="InterPro" id="IPR036156">
    <property type="entry name" value="Beta-gal/glucu_dom_sf"/>
</dbReference>
<evidence type="ECO:0000256" key="3">
    <source>
        <dbReference type="ARBA" id="ARBA00023295"/>
    </source>
</evidence>
<dbReference type="RefSeq" id="WP_022601107.1">
    <property type="nucleotide sequence ID" value="NZ_KI440794.1"/>
</dbReference>
<dbReference type="Gene3D" id="2.60.40.10">
    <property type="entry name" value="Immunoglobulins"/>
    <property type="match status" value="1"/>
</dbReference>
<dbReference type="SUPFAM" id="SSF49785">
    <property type="entry name" value="Galactose-binding domain-like"/>
    <property type="match status" value="1"/>
</dbReference>